<dbReference type="GO" id="GO:0009279">
    <property type="term" value="C:cell outer membrane"/>
    <property type="evidence" value="ECO:0007669"/>
    <property type="project" value="UniProtKB-SubCell"/>
</dbReference>
<evidence type="ECO:0000256" key="3">
    <source>
        <dbReference type="ARBA" id="ARBA00022729"/>
    </source>
</evidence>
<feature type="domain" description="SusD-like N-terminal" evidence="7">
    <location>
        <begin position="22"/>
        <end position="223"/>
    </location>
</feature>
<evidence type="ECO:0000256" key="2">
    <source>
        <dbReference type="ARBA" id="ARBA00006275"/>
    </source>
</evidence>
<dbReference type="STRING" id="1503925.TH53_12240"/>
<dbReference type="InterPro" id="IPR011990">
    <property type="entry name" value="TPR-like_helical_dom_sf"/>
</dbReference>
<comment type="similarity">
    <text evidence="2">Belongs to the SusD family.</text>
</comment>
<dbReference type="InterPro" id="IPR033985">
    <property type="entry name" value="SusD-like_N"/>
</dbReference>
<evidence type="ECO:0000313" key="8">
    <source>
        <dbReference type="EMBL" id="KIO76920.1"/>
    </source>
</evidence>
<dbReference type="Pfam" id="PF14322">
    <property type="entry name" value="SusD-like_3"/>
    <property type="match status" value="1"/>
</dbReference>
<evidence type="ECO:0000259" key="6">
    <source>
        <dbReference type="Pfam" id="PF07980"/>
    </source>
</evidence>
<evidence type="ECO:0000259" key="7">
    <source>
        <dbReference type="Pfam" id="PF14322"/>
    </source>
</evidence>
<evidence type="ECO:0000313" key="9">
    <source>
        <dbReference type="Proteomes" id="UP000032049"/>
    </source>
</evidence>
<dbReference type="PROSITE" id="PS51257">
    <property type="entry name" value="PROKAR_LIPOPROTEIN"/>
    <property type="match status" value="1"/>
</dbReference>
<keyword evidence="3" id="KW-0732">Signal</keyword>
<evidence type="ECO:0000256" key="5">
    <source>
        <dbReference type="ARBA" id="ARBA00023237"/>
    </source>
</evidence>
<dbReference type="Gene3D" id="1.25.40.390">
    <property type="match status" value="1"/>
</dbReference>
<dbReference type="Proteomes" id="UP000032049">
    <property type="component" value="Unassembled WGS sequence"/>
</dbReference>
<evidence type="ECO:0000256" key="4">
    <source>
        <dbReference type="ARBA" id="ARBA00023136"/>
    </source>
</evidence>
<dbReference type="Pfam" id="PF07980">
    <property type="entry name" value="SusD_RagB"/>
    <property type="match status" value="1"/>
</dbReference>
<proteinExistence type="inferred from homology"/>
<organism evidence="8 9">
    <name type="scientific">Pedobacter lusitanus</name>
    <dbReference type="NCBI Taxonomy" id="1503925"/>
    <lineage>
        <taxon>Bacteria</taxon>
        <taxon>Pseudomonadati</taxon>
        <taxon>Bacteroidota</taxon>
        <taxon>Sphingobacteriia</taxon>
        <taxon>Sphingobacteriales</taxon>
        <taxon>Sphingobacteriaceae</taxon>
        <taxon>Pedobacter</taxon>
    </lineage>
</organism>
<gene>
    <name evidence="8" type="ORF">TH53_12240</name>
</gene>
<comment type="caution">
    <text evidence="8">The sequence shown here is derived from an EMBL/GenBank/DDBJ whole genome shotgun (WGS) entry which is preliminary data.</text>
</comment>
<keyword evidence="9" id="KW-1185">Reference proteome</keyword>
<dbReference type="InterPro" id="IPR012944">
    <property type="entry name" value="SusD_RagB_dom"/>
</dbReference>
<protein>
    <submittedName>
        <fullName evidence="8">Uncharacterized protein</fullName>
    </submittedName>
</protein>
<sequence>MHRYKLLIVFLIISLSTACKKYLDIEPKGKVILKTFSDFDLLLNSRSLTSSGDSYLNLMSDEVDNPGIKPEDLSINTLSYLWADQLVPDAGKPAAIWTSTYSNIYIYNAVINKVEDATTGTLEEKKRLKAEALLGRAFEYLYLVNMYGKPYQKATADADFAIPLMTATDITFKTPPRATVNFIYNQLITDINSAIPDLIKGNNPNKFRGSVNAAYSILARIYLYKADYSEAARYADLALSDPANGLLDLNTFASVSDIPGMTSSKQEIFIRYGTEPAQSLSVDIAFLKTFSEGDLRLKTYYTNSTDRKIPIEKIDFGKLKRGDIQFRRDGAPTASFGTSVAEMKLIIAETAARTGNLTLAVKQLNELRIFRINSKFYKAFQSSDQEEVLQQVLLERRHELACAGFRWIDMRRLDLENRMPAITRLDINGNVIATLPQHSTKYTLKIPASVLSFNPDMPQNP</sequence>
<evidence type="ECO:0000256" key="1">
    <source>
        <dbReference type="ARBA" id="ARBA00004442"/>
    </source>
</evidence>
<feature type="domain" description="RagB/SusD" evidence="6">
    <location>
        <begin position="341"/>
        <end position="461"/>
    </location>
</feature>
<reference evidence="8 9" key="1">
    <citation type="submission" date="2015-01" db="EMBL/GenBank/DDBJ databases">
        <title>Draft genome sequence of Pedobacter sp. NL19 isolated from sludge of an effluent treatment pond in an abandoned uranium mine.</title>
        <authorList>
            <person name="Santos T."/>
            <person name="Caetano T."/>
            <person name="Covas C."/>
            <person name="Cruz A."/>
            <person name="Mendo S."/>
        </authorList>
    </citation>
    <scope>NUCLEOTIDE SEQUENCE [LARGE SCALE GENOMIC DNA]</scope>
    <source>
        <strain evidence="8 9">NL19</strain>
    </source>
</reference>
<accession>A0A0D0GL71</accession>
<dbReference type="AlphaFoldDB" id="A0A0D0GL71"/>
<keyword evidence="5" id="KW-0998">Cell outer membrane</keyword>
<name>A0A0D0GL71_9SPHI</name>
<keyword evidence="4" id="KW-0472">Membrane</keyword>
<comment type="subcellular location">
    <subcellularLocation>
        <location evidence="1">Cell outer membrane</location>
    </subcellularLocation>
</comment>
<dbReference type="EMBL" id="JXRA01000052">
    <property type="protein sequence ID" value="KIO76920.1"/>
    <property type="molecule type" value="Genomic_DNA"/>
</dbReference>
<dbReference type="SUPFAM" id="SSF48452">
    <property type="entry name" value="TPR-like"/>
    <property type="match status" value="1"/>
</dbReference>